<dbReference type="GeneTree" id="ENSGT00980000202164"/>
<sequence>MPLLEFTIRPNVSPYPGSLAIFQCTICSKTFRVQRYLNMHLKTHATERIMQCEHCRQCFETTHSNSLQCQHKYRHSRVFATAIQTPSFFFF</sequence>
<dbReference type="InterPro" id="IPR036236">
    <property type="entry name" value="Znf_C2H2_sf"/>
</dbReference>
<dbReference type="InterPro" id="IPR013087">
    <property type="entry name" value="Znf_C2H2_type"/>
</dbReference>
<protein>
    <recommendedName>
        <fullName evidence="2">C2H2-type domain-containing protein</fullName>
    </recommendedName>
</protein>
<organism evidence="3 4">
    <name type="scientific">Erpetoichthys calabaricus</name>
    <name type="common">Rope fish</name>
    <name type="synonym">Calamoichthys calabaricus</name>
    <dbReference type="NCBI Taxonomy" id="27687"/>
    <lineage>
        <taxon>Eukaryota</taxon>
        <taxon>Metazoa</taxon>
        <taxon>Chordata</taxon>
        <taxon>Craniata</taxon>
        <taxon>Vertebrata</taxon>
        <taxon>Euteleostomi</taxon>
        <taxon>Actinopterygii</taxon>
        <taxon>Polypteriformes</taxon>
        <taxon>Polypteridae</taxon>
        <taxon>Erpetoichthys</taxon>
    </lineage>
</organism>
<evidence type="ECO:0000259" key="2">
    <source>
        <dbReference type="PROSITE" id="PS50157"/>
    </source>
</evidence>
<evidence type="ECO:0000313" key="3">
    <source>
        <dbReference type="Ensembl" id="ENSECRP00000031659.1"/>
    </source>
</evidence>
<keyword evidence="4" id="KW-1185">Reference proteome</keyword>
<dbReference type="Proteomes" id="UP000694620">
    <property type="component" value="Chromosome 18"/>
</dbReference>
<keyword evidence="1" id="KW-0479">Metal-binding</keyword>
<reference evidence="3" key="2">
    <citation type="submission" date="2025-08" db="UniProtKB">
        <authorList>
            <consortium name="Ensembl"/>
        </authorList>
    </citation>
    <scope>IDENTIFICATION</scope>
</reference>
<keyword evidence="1" id="KW-0863">Zinc-finger</keyword>
<keyword evidence="1" id="KW-0862">Zinc</keyword>
<dbReference type="GO" id="GO:0008270">
    <property type="term" value="F:zinc ion binding"/>
    <property type="evidence" value="ECO:0007669"/>
    <property type="project" value="UniProtKB-KW"/>
</dbReference>
<dbReference type="Ensembl" id="ENSECRT00000032330.1">
    <property type="protein sequence ID" value="ENSECRP00000031659.1"/>
    <property type="gene ID" value="ENSECRG00000021438.1"/>
</dbReference>
<proteinExistence type="predicted"/>
<dbReference type="AlphaFoldDB" id="A0A8C4TEY6"/>
<reference evidence="3" key="1">
    <citation type="submission" date="2021-06" db="EMBL/GenBank/DDBJ databases">
        <authorList>
            <consortium name="Wellcome Sanger Institute Data Sharing"/>
        </authorList>
    </citation>
    <scope>NUCLEOTIDE SEQUENCE [LARGE SCALE GENOMIC DNA]</scope>
</reference>
<dbReference type="Gene3D" id="3.30.160.60">
    <property type="entry name" value="Classic Zinc Finger"/>
    <property type="match status" value="1"/>
</dbReference>
<evidence type="ECO:0000313" key="4">
    <source>
        <dbReference type="Proteomes" id="UP000694620"/>
    </source>
</evidence>
<reference evidence="3" key="3">
    <citation type="submission" date="2025-09" db="UniProtKB">
        <authorList>
            <consortium name="Ensembl"/>
        </authorList>
    </citation>
    <scope>IDENTIFICATION</scope>
</reference>
<dbReference type="PROSITE" id="PS50157">
    <property type="entry name" value="ZINC_FINGER_C2H2_2"/>
    <property type="match status" value="1"/>
</dbReference>
<dbReference type="SUPFAM" id="SSF57667">
    <property type="entry name" value="beta-beta-alpha zinc fingers"/>
    <property type="match status" value="1"/>
</dbReference>
<evidence type="ECO:0000256" key="1">
    <source>
        <dbReference type="PROSITE-ProRule" id="PRU00042"/>
    </source>
</evidence>
<dbReference type="PROSITE" id="PS00028">
    <property type="entry name" value="ZINC_FINGER_C2H2_1"/>
    <property type="match status" value="1"/>
</dbReference>
<name>A0A8C4TEY6_ERPCA</name>
<accession>A0A8C4TEY6</accession>
<dbReference type="SMART" id="SM00355">
    <property type="entry name" value="ZnF_C2H2"/>
    <property type="match status" value="2"/>
</dbReference>
<feature type="domain" description="C2H2-type" evidence="2">
    <location>
        <begin position="22"/>
        <end position="49"/>
    </location>
</feature>